<evidence type="ECO:0000256" key="5">
    <source>
        <dbReference type="ARBA" id="ARBA00011869"/>
    </source>
</evidence>
<evidence type="ECO:0000256" key="16">
    <source>
        <dbReference type="HAMAP-Rule" id="MF_00404"/>
    </source>
</evidence>
<evidence type="ECO:0000256" key="17">
    <source>
        <dbReference type="RuleBase" id="RU004278"/>
    </source>
</evidence>
<dbReference type="AlphaFoldDB" id="A0A9J6RNE2"/>
<dbReference type="InterPro" id="IPR023424">
    <property type="entry name" value="OadG"/>
</dbReference>
<dbReference type="GO" id="GO:0036376">
    <property type="term" value="P:sodium ion export across plasma membrane"/>
    <property type="evidence" value="ECO:0007669"/>
    <property type="project" value="InterPro"/>
</dbReference>
<dbReference type="GO" id="GO:0005886">
    <property type="term" value="C:plasma membrane"/>
    <property type="evidence" value="ECO:0007669"/>
    <property type="project" value="UniProtKB-SubCell"/>
</dbReference>
<evidence type="ECO:0000256" key="9">
    <source>
        <dbReference type="ARBA" id="ARBA00022967"/>
    </source>
</evidence>
<organism evidence="18 19">
    <name type="scientific">Dasania phycosphaerae</name>
    <dbReference type="NCBI Taxonomy" id="2950436"/>
    <lineage>
        <taxon>Bacteria</taxon>
        <taxon>Pseudomonadati</taxon>
        <taxon>Pseudomonadota</taxon>
        <taxon>Gammaproteobacteria</taxon>
        <taxon>Cellvibrionales</taxon>
        <taxon>Spongiibacteraceae</taxon>
        <taxon>Dasania</taxon>
    </lineage>
</organism>
<evidence type="ECO:0000256" key="6">
    <source>
        <dbReference type="ARBA" id="ARBA00022448"/>
    </source>
</evidence>
<evidence type="ECO:0000256" key="1">
    <source>
        <dbReference type="ARBA" id="ARBA00001959"/>
    </source>
</evidence>
<evidence type="ECO:0000256" key="12">
    <source>
        <dbReference type="ARBA" id="ARBA00023065"/>
    </source>
</evidence>
<keyword evidence="13 16" id="KW-0472">Membrane</keyword>
<keyword evidence="7 16" id="KW-1003">Cell membrane</keyword>
<keyword evidence="14 16" id="KW-0739">Sodium transport</keyword>
<evidence type="ECO:0000256" key="3">
    <source>
        <dbReference type="ARBA" id="ARBA00004162"/>
    </source>
</evidence>
<evidence type="ECO:0000256" key="4">
    <source>
        <dbReference type="ARBA" id="ARBA00005844"/>
    </source>
</evidence>
<gene>
    <name evidence="16" type="primary">oadG</name>
    <name evidence="18" type="ORF">O0V09_10645</name>
</gene>
<name>A0A9J6RNE2_9GAMM</name>
<feature type="transmembrane region" description="Helical" evidence="16 17">
    <location>
        <begin position="12"/>
        <end position="33"/>
    </location>
</feature>
<evidence type="ECO:0000256" key="2">
    <source>
        <dbReference type="ARBA" id="ARBA00003002"/>
    </source>
</evidence>
<comment type="function">
    <text evidence="2 16 17">Catalyzes the decarboxylation of oxaloacetate coupled to Na(+) translocation.</text>
</comment>
<evidence type="ECO:0000256" key="11">
    <source>
        <dbReference type="ARBA" id="ARBA00023053"/>
    </source>
</evidence>
<evidence type="ECO:0000313" key="18">
    <source>
        <dbReference type="EMBL" id="MCZ0865663.1"/>
    </source>
</evidence>
<keyword evidence="6 16" id="KW-0813">Transport</keyword>
<accession>A0A9J6RNE2</accession>
<dbReference type="GO" id="GO:0008948">
    <property type="term" value="F:oxaloacetate decarboxylase activity"/>
    <property type="evidence" value="ECO:0007669"/>
    <property type="project" value="UniProtKB-UniRule"/>
</dbReference>
<comment type="subunit">
    <text evidence="5 16">Heterotrimer of an alpha, a beta and a gamma subunit.</text>
</comment>
<dbReference type="HAMAP" id="MF_00404">
    <property type="entry name" value="OadG"/>
    <property type="match status" value="1"/>
</dbReference>
<dbReference type="Pfam" id="PF04277">
    <property type="entry name" value="OAD_gamma"/>
    <property type="match status" value="1"/>
</dbReference>
<dbReference type="InterPro" id="IPR005899">
    <property type="entry name" value="Na_pump_deCOase"/>
</dbReference>
<evidence type="ECO:0000256" key="7">
    <source>
        <dbReference type="ARBA" id="ARBA00022475"/>
    </source>
</evidence>
<comment type="similarity">
    <text evidence="4 16 17">Belongs to the OadG family.</text>
</comment>
<dbReference type="NCBIfam" id="TIGR01195">
    <property type="entry name" value="oadG_fam"/>
    <property type="match status" value="1"/>
</dbReference>
<evidence type="ECO:0000313" key="19">
    <source>
        <dbReference type="Proteomes" id="UP001069090"/>
    </source>
</evidence>
<dbReference type="GO" id="GO:0015081">
    <property type="term" value="F:sodium ion transmembrane transporter activity"/>
    <property type="evidence" value="ECO:0007669"/>
    <property type="project" value="UniProtKB-UniRule"/>
</dbReference>
<dbReference type="RefSeq" id="WP_258331808.1">
    <property type="nucleotide sequence ID" value="NZ_JAPTGG010000008.1"/>
</dbReference>
<evidence type="ECO:0000256" key="8">
    <source>
        <dbReference type="ARBA" id="ARBA00022692"/>
    </source>
</evidence>
<keyword evidence="8 16" id="KW-0812">Transmembrane</keyword>
<dbReference type="GO" id="GO:0015451">
    <property type="term" value="F:decarboxylation-driven active transmembrane transporter activity"/>
    <property type="evidence" value="ECO:0007669"/>
    <property type="project" value="UniProtKB-EC"/>
</dbReference>
<dbReference type="EC" id="7.2.4.2" evidence="16"/>
<comment type="catalytic activity">
    <reaction evidence="15 16 17">
        <text>oxaloacetate + 2 Na(+)(in) + H(+) = pyruvate + 2 Na(+)(out) + CO2</text>
        <dbReference type="Rhea" id="RHEA:57724"/>
        <dbReference type="ChEBI" id="CHEBI:15361"/>
        <dbReference type="ChEBI" id="CHEBI:15378"/>
        <dbReference type="ChEBI" id="CHEBI:16452"/>
        <dbReference type="ChEBI" id="CHEBI:16526"/>
        <dbReference type="ChEBI" id="CHEBI:29101"/>
        <dbReference type="EC" id="7.2.4.2"/>
    </reaction>
</comment>
<protein>
    <recommendedName>
        <fullName evidence="16">Probable oxaloacetate decarboxylase gamma chain</fullName>
        <ecNumber evidence="16">7.2.4.2</ecNumber>
    </recommendedName>
</protein>
<reference evidence="18 19" key="1">
    <citation type="submission" date="2022-12" db="EMBL/GenBank/DDBJ databases">
        <title>Dasania phycosphaerae sp. nov., isolated from particulate material of the south coast of Korea.</title>
        <authorList>
            <person name="Jiang Y."/>
        </authorList>
    </citation>
    <scope>NUCLEOTIDE SEQUENCE [LARGE SCALE GENOMIC DNA]</scope>
    <source>
        <strain evidence="18 19">GY-19</strain>
    </source>
</reference>
<evidence type="ECO:0000256" key="14">
    <source>
        <dbReference type="ARBA" id="ARBA00023201"/>
    </source>
</evidence>
<keyword evidence="12 16" id="KW-0406">Ion transport</keyword>
<comment type="cofactor">
    <cofactor evidence="1 16 17">
        <name>Na(+)</name>
        <dbReference type="ChEBI" id="CHEBI:29101"/>
    </cofactor>
</comment>
<dbReference type="EMBL" id="JAPTGG010000008">
    <property type="protein sequence ID" value="MCZ0865663.1"/>
    <property type="molecule type" value="Genomic_DNA"/>
</dbReference>
<dbReference type="Proteomes" id="UP001069090">
    <property type="component" value="Unassembled WGS sequence"/>
</dbReference>
<keyword evidence="19" id="KW-1185">Reference proteome</keyword>
<keyword evidence="11 16" id="KW-0915">Sodium</keyword>
<comment type="caution">
    <text evidence="18">The sequence shown here is derived from an EMBL/GenBank/DDBJ whole genome shotgun (WGS) entry which is preliminary data.</text>
</comment>
<comment type="subcellular location">
    <subcellularLocation>
        <location evidence="3 16 17">Cell membrane</location>
        <topology evidence="3 16 17">Single-pass membrane protein</topology>
    </subcellularLocation>
</comment>
<sequence length="79" mass="8416">MQQTLMQQGAELMLYGMGTVFVFLTLLVVLTTIMSSLIQRYVKPEPPAGPSGGATTTAPQADSQLVAVIAAAIKQHRAR</sequence>
<proteinExistence type="inferred from homology"/>
<evidence type="ECO:0000256" key="15">
    <source>
        <dbReference type="ARBA" id="ARBA00048176"/>
    </source>
</evidence>
<evidence type="ECO:0000256" key="10">
    <source>
        <dbReference type="ARBA" id="ARBA00022989"/>
    </source>
</evidence>
<keyword evidence="9 16" id="KW-1278">Translocase</keyword>
<evidence type="ECO:0000256" key="13">
    <source>
        <dbReference type="ARBA" id="ARBA00023136"/>
    </source>
</evidence>
<keyword evidence="10 16" id="KW-1133">Transmembrane helix</keyword>